<dbReference type="AlphaFoldDB" id="F0JJ00"/>
<dbReference type="OrthoDB" id="9848273at2"/>
<organism evidence="2 3">
    <name type="scientific">Pseudodesulfovibrio mercurii</name>
    <dbReference type="NCBI Taxonomy" id="641491"/>
    <lineage>
        <taxon>Bacteria</taxon>
        <taxon>Pseudomonadati</taxon>
        <taxon>Thermodesulfobacteriota</taxon>
        <taxon>Desulfovibrionia</taxon>
        <taxon>Desulfovibrionales</taxon>
        <taxon>Desulfovibrionaceae</taxon>
    </lineage>
</organism>
<name>F0JJ00_9BACT</name>
<evidence type="ECO:0000256" key="1">
    <source>
        <dbReference type="SAM" id="SignalP"/>
    </source>
</evidence>
<dbReference type="HOGENOM" id="CLU_1479784_0_0_7"/>
<protein>
    <recommendedName>
        <fullName evidence="4">Lipoprotein</fullName>
    </recommendedName>
</protein>
<gene>
    <name evidence="2" type="ORF">DND132_2696</name>
</gene>
<accession>F0JJ00</accession>
<proteinExistence type="predicted"/>
<dbReference type="RefSeq" id="WP_014323325.1">
    <property type="nucleotide sequence ID" value="NC_016803.1"/>
</dbReference>
<feature type="chain" id="PRO_5003255540" description="Lipoprotein" evidence="1">
    <location>
        <begin position="21"/>
        <end position="182"/>
    </location>
</feature>
<feature type="signal peptide" evidence="1">
    <location>
        <begin position="1"/>
        <end position="20"/>
    </location>
</feature>
<evidence type="ECO:0000313" key="3">
    <source>
        <dbReference type="Proteomes" id="UP000007845"/>
    </source>
</evidence>
<dbReference type="Proteomes" id="UP000007845">
    <property type="component" value="Chromosome"/>
</dbReference>
<sequence precursor="true">MKKLWLSCVLAWVLACSASAADAASRLDFAPPVPGQRDVIARVLGDAFLRGVGVFPAETLVAAVDLNGDRSEDMVAVQKGFCSNHACTFHFLVHEPSGEWREAAAVESWAIPCVLDGAGATMRDLVIFDHLTDDCLSCSPPKPVRLAWRQRAGAAGGYAAIGPVPKDEATVFAPSWCWSGQK</sequence>
<evidence type="ECO:0008006" key="4">
    <source>
        <dbReference type="Google" id="ProtNLM"/>
    </source>
</evidence>
<keyword evidence="3" id="KW-1185">Reference proteome</keyword>
<keyword evidence="1" id="KW-0732">Signal</keyword>
<dbReference type="KEGG" id="ddn:DND132_2696"/>
<evidence type="ECO:0000313" key="2">
    <source>
        <dbReference type="EMBL" id="EGB15899.1"/>
    </source>
</evidence>
<dbReference type="EMBL" id="CP003220">
    <property type="protein sequence ID" value="EGB15899.1"/>
    <property type="molecule type" value="Genomic_DNA"/>
</dbReference>
<dbReference type="PROSITE" id="PS51257">
    <property type="entry name" value="PROKAR_LIPOPROTEIN"/>
    <property type="match status" value="1"/>
</dbReference>
<dbReference type="STRING" id="641491.DND132_2696"/>
<reference evidence="2 3" key="1">
    <citation type="journal article" date="2011" name="J. Bacteriol.">
        <title>Genome sequence of the mercury-methylating strain Desulfovibrio desulfuricans ND132.</title>
        <authorList>
            <person name="Brown S.D."/>
            <person name="Gilmour C.C."/>
            <person name="Kucken A.M."/>
            <person name="Wall J.D."/>
            <person name="Elias D.A."/>
            <person name="Brandt C.C."/>
            <person name="Podar M."/>
            <person name="Chertkov O."/>
            <person name="Held B."/>
            <person name="Bruce D.C."/>
            <person name="Detter J.C."/>
            <person name="Tapia R."/>
            <person name="Han C.S."/>
            <person name="Goodwin L.A."/>
            <person name="Cheng J.F."/>
            <person name="Pitluck S."/>
            <person name="Woyke T."/>
            <person name="Mikhailova N."/>
            <person name="Ivanova N.N."/>
            <person name="Han J."/>
            <person name="Lucas S."/>
            <person name="Lapidus A.L."/>
            <person name="Land M.L."/>
            <person name="Hauser L.J."/>
            <person name="Palumbo A.V."/>
        </authorList>
    </citation>
    <scope>NUCLEOTIDE SEQUENCE [LARGE SCALE GENOMIC DNA]</scope>
    <source>
        <strain evidence="2 3">ND132</strain>
    </source>
</reference>